<sequence length="189" mass="22521">MTDFKRIFDEAYQSKKEELEREKNEVLVVQEEVVRRDFESIGNKISELLYEAPTSSNIIRKDFVSFDNEGMKLEVRFEGENILGYEFKYDNSETNKYRILVYSQFGLPHLFLRYLDKNNYYYQEEEEYRVDEGEEYIDAPARTIDDGVEDNNLNKVMIKHVKYIANYIAKTHHGIKDEPEGGRVARVDW</sequence>
<name>A0ABV2E5N5_9STAP</name>
<keyword evidence="1" id="KW-0175">Coiled coil</keyword>
<evidence type="ECO:0000313" key="2">
    <source>
        <dbReference type="EMBL" id="MET3109745.1"/>
    </source>
</evidence>
<dbReference type="Proteomes" id="UP001549019">
    <property type="component" value="Unassembled WGS sequence"/>
</dbReference>
<organism evidence="2 3">
    <name type="scientific">Salinicoccus halitifaciens</name>
    <dbReference type="NCBI Taxonomy" id="1073415"/>
    <lineage>
        <taxon>Bacteria</taxon>
        <taxon>Bacillati</taxon>
        <taxon>Bacillota</taxon>
        <taxon>Bacilli</taxon>
        <taxon>Bacillales</taxon>
        <taxon>Staphylococcaceae</taxon>
        <taxon>Salinicoccus</taxon>
    </lineage>
</organism>
<dbReference type="EMBL" id="JBDZDV010000001">
    <property type="protein sequence ID" value="MET3109745.1"/>
    <property type="molecule type" value="Genomic_DNA"/>
</dbReference>
<evidence type="ECO:0000256" key="1">
    <source>
        <dbReference type="SAM" id="Coils"/>
    </source>
</evidence>
<comment type="caution">
    <text evidence="2">The sequence shown here is derived from an EMBL/GenBank/DDBJ whole genome shotgun (WGS) entry which is preliminary data.</text>
</comment>
<feature type="coiled-coil region" evidence="1">
    <location>
        <begin position="5"/>
        <end position="32"/>
    </location>
</feature>
<gene>
    <name evidence="2" type="ORF">ABHD89_000133</name>
</gene>
<dbReference type="RefSeq" id="WP_230820915.1">
    <property type="nucleotide sequence ID" value="NZ_JAJNCU010000001.1"/>
</dbReference>
<protein>
    <submittedName>
        <fullName evidence="2">Uncharacterized protein</fullName>
    </submittedName>
</protein>
<keyword evidence="3" id="KW-1185">Reference proteome</keyword>
<evidence type="ECO:0000313" key="3">
    <source>
        <dbReference type="Proteomes" id="UP001549019"/>
    </source>
</evidence>
<reference evidence="2 3" key="1">
    <citation type="submission" date="2024-05" db="EMBL/GenBank/DDBJ databases">
        <title>Genomic Encyclopedia of Type Strains, Phase IV (KMG-IV): sequencing the most valuable type-strain genomes for metagenomic binning, comparative biology and taxonomic classification.</title>
        <authorList>
            <person name="Goeker M."/>
        </authorList>
    </citation>
    <scope>NUCLEOTIDE SEQUENCE [LARGE SCALE GENOMIC DNA]</scope>
    <source>
        <strain evidence="2 3">DSM 25286</strain>
    </source>
</reference>
<accession>A0ABV2E5N5</accession>
<proteinExistence type="predicted"/>